<dbReference type="RefSeq" id="WP_179608392.1">
    <property type="nucleotide sequence ID" value="NZ_BAABEH010000001.1"/>
</dbReference>
<protein>
    <submittedName>
        <fullName evidence="2">Uncharacterized protein</fullName>
    </submittedName>
</protein>
<evidence type="ECO:0000313" key="2">
    <source>
        <dbReference type="EMBL" id="NYJ25604.1"/>
    </source>
</evidence>
<gene>
    <name evidence="2" type="ORF">HNR13_003891</name>
</gene>
<dbReference type="EMBL" id="JACCFL010000001">
    <property type="protein sequence ID" value="NYJ25604.1"/>
    <property type="molecule type" value="Genomic_DNA"/>
</dbReference>
<feature type="compositionally biased region" description="Pro residues" evidence="1">
    <location>
        <begin position="86"/>
        <end position="95"/>
    </location>
</feature>
<evidence type="ECO:0000256" key="1">
    <source>
        <dbReference type="SAM" id="MobiDB-lite"/>
    </source>
</evidence>
<name>A0A853D2J3_9MICO</name>
<sequence length="205" mass="22007">MAELIPFIKAQRSVAEWLARPNAIVGGEPPLTALRDQDPGLLAWDWVGTAATEWAFDSLLSALSKPTPPPGPSIAKRVGPGNRPTRPGPSDPNPPATKRTSPKGEPSVGHRTLEEAKALVPQARAVVDEVAKRLPTDSFAVSPETTFVSTTTPKETAVFALTVLGTPPHLSAVPFQLGFDFEDTVQTIVDAAWRFKERSEAEQVE</sequence>
<reference evidence="2 3" key="1">
    <citation type="submission" date="2020-07" db="EMBL/GenBank/DDBJ databases">
        <title>Sequencing the genomes of 1000 actinobacteria strains.</title>
        <authorList>
            <person name="Klenk H.-P."/>
        </authorList>
    </citation>
    <scope>NUCLEOTIDE SEQUENCE [LARGE SCALE GENOMIC DNA]</scope>
    <source>
        <strain evidence="2 3">DSM 15165</strain>
    </source>
</reference>
<organism evidence="2 3">
    <name type="scientific">Leifsonia shinshuensis</name>
    <dbReference type="NCBI Taxonomy" id="150026"/>
    <lineage>
        <taxon>Bacteria</taxon>
        <taxon>Bacillati</taxon>
        <taxon>Actinomycetota</taxon>
        <taxon>Actinomycetes</taxon>
        <taxon>Micrococcales</taxon>
        <taxon>Microbacteriaceae</taxon>
        <taxon>Leifsonia</taxon>
    </lineage>
</organism>
<accession>A0A853D2J3</accession>
<dbReference type="AlphaFoldDB" id="A0A853D2J3"/>
<evidence type="ECO:0000313" key="3">
    <source>
        <dbReference type="Proteomes" id="UP000578352"/>
    </source>
</evidence>
<comment type="caution">
    <text evidence="2">The sequence shown here is derived from an EMBL/GenBank/DDBJ whole genome shotgun (WGS) entry which is preliminary data.</text>
</comment>
<proteinExistence type="predicted"/>
<dbReference type="Proteomes" id="UP000578352">
    <property type="component" value="Unassembled WGS sequence"/>
</dbReference>
<feature type="region of interest" description="Disordered" evidence="1">
    <location>
        <begin position="66"/>
        <end position="111"/>
    </location>
</feature>